<dbReference type="PANTHER" id="PTHR24393:SF136">
    <property type="entry name" value="LD28458P-RELATED"/>
    <property type="match status" value="1"/>
</dbReference>
<dbReference type="Gene3D" id="3.30.160.60">
    <property type="entry name" value="Classic Zinc Finger"/>
    <property type="match status" value="2"/>
</dbReference>
<dbReference type="Proteomes" id="UP000663845">
    <property type="component" value="Unassembled WGS sequence"/>
</dbReference>
<evidence type="ECO:0000256" key="7">
    <source>
        <dbReference type="ARBA" id="ARBA00023242"/>
    </source>
</evidence>
<keyword evidence="4 8" id="KW-0863">Zinc-finger</keyword>
<evidence type="ECO:0000313" key="11">
    <source>
        <dbReference type="EMBL" id="CAF1528139.1"/>
    </source>
</evidence>
<name>A0A815V3X8_9BILA</name>
<feature type="region of interest" description="Disordered" evidence="9">
    <location>
        <begin position="116"/>
        <end position="175"/>
    </location>
</feature>
<evidence type="ECO:0000256" key="9">
    <source>
        <dbReference type="SAM" id="MobiDB-lite"/>
    </source>
</evidence>
<evidence type="ECO:0000256" key="2">
    <source>
        <dbReference type="ARBA" id="ARBA00022723"/>
    </source>
</evidence>
<dbReference type="InterPro" id="IPR013087">
    <property type="entry name" value="Znf_C2H2_type"/>
</dbReference>
<reference evidence="11" key="1">
    <citation type="submission" date="2021-02" db="EMBL/GenBank/DDBJ databases">
        <authorList>
            <person name="Nowell W R."/>
        </authorList>
    </citation>
    <scope>NUCLEOTIDE SEQUENCE</scope>
</reference>
<dbReference type="InterPro" id="IPR036236">
    <property type="entry name" value="Znf_C2H2_sf"/>
</dbReference>
<dbReference type="AlphaFoldDB" id="A0A815V3X8"/>
<dbReference type="PROSITE" id="PS50157">
    <property type="entry name" value="ZINC_FINGER_C2H2_2"/>
    <property type="match status" value="2"/>
</dbReference>
<evidence type="ECO:0000259" key="10">
    <source>
        <dbReference type="PROSITE" id="PS50157"/>
    </source>
</evidence>
<keyword evidence="3" id="KW-0677">Repeat</keyword>
<comment type="subcellular location">
    <subcellularLocation>
        <location evidence="1">Nucleus</location>
    </subcellularLocation>
</comment>
<evidence type="ECO:0000256" key="4">
    <source>
        <dbReference type="ARBA" id="ARBA00022771"/>
    </source>
</evidence>
<dbReference type="GO" id="GO:0008270">
    <property type="term" value="F:zinc ion binding"/>
    <property type="evidence" value="ECO:0007669"/>
    <property type="project" value="UniProtKB-KW"/>
</dbReference>
<accession>A0A815V3X8</accession>
<dbReference type="SMART" id="SM00355">
    <property type="entry name" value="ZnF_C2H2"/>
    <property type="match status" value="2"/>
</dbReference>
<comment type="caution">
    <text evidence="11">The sequence shown here is derived from an EMBL/GenBank/DDBJ whole genome shotgun (WGS) entry which is preliminary data.</text>
</comment>
<feature type="domain" description="C2H2-type" evidence="10">
    <location>
        <begin position="9"/>
        <end position="36"/>
    </location>
</feature>
<keyword evidence="2" id="KW-0479">Metal-binding</keyword>
<dbReference type="PANTHER" id="PTHR24393">
    <property type="entry name" value="ZINC FINGER PROTEIN"/>
    <property type="match status" value="1"/>
</dbReference>
<gene>
    <name evidence="11" type="ORF">JYZ213_LOCUS44973</name>
</gene>
<dbReference type="GO" id="GO:0000978">
    <property type="term" value="F:RNA polymerase II cis-regulatory region sequence-specific DNA binding"/>
    <property type="evidence" value="ECO:0007669"/>
    <property type="project" value="TreeGrafter"/>
</dbReference>
<organism evidence="11 12">
    <name type="scientific">Adineta steineri</name>
    <dbReference type="NCBI Taxonomy" id="433720"/>
    <lineage>
        <taxon>Eukaryota</taxon>
        <taxon>Metazoa</taxon>
        <taxon>Spiralia</taxon>
        <taxon>Gnathifera</taxon>
        <taxon>Rotifera</taxon>
        <taxon>Eurotatoria</taxon>
        <taxon>Bdelloidea</taxon>
        <taxon>Adinetida</taxon>
        <taxon>Adinetidae</taxon>
        <taxon>Adineta</taxon>
    </lineage>
</organism>
<feature type="compositionally biased region" description="Low complexity" evidence="9">
    <location>
        <begin position="157"/>
        <end position="175"/>
    </location>
</feature>
<evidence type="ECO:0000256" key="8">
    <source>
        <dbReference type="PROSITE-ProRule" id="PRU00042"/>
    </source>
</evidence>
<dbReference type="GO" id="GO:0005634">
    <property type="term" value="C:nucleus"/>
    <property type="evidence" value="ECO:0007669"/>
    <property type="project" value="UniProtKB-SubCell"/>
</dbReference>
<keyword evidence="5" id="KW-0862">Zinc</keyword>
<dbReference type="EMBL" id="CAJNOG010003244">
    <property type="protein sequence ID" value="CAF1528139.1"/>
    <property type="molecule type" value="Genomic_DNA"/>
</dbReference>
<feature type="domain" description="C2H2-type" evidence="10">
    <location>
        <begin position="55"/>
        <end position="82"/>
    </location>
</feature>
<dbReference type="Pfam" id="PF00096">
    <property type="entry name" value="zf-C2H2"/>
    <property type="match status" value="2"/>
</dbReference>
<feature type="compositionally biased region" description="Acidic residues" evidence="9">
    <location>
        <begin position="119"/>
        <end position="156"/>
    </location>
</feature>
<keyword evidence="7" id="KW-0539">Nucleus</keyword>
<protein>
    <recommendedName>
        <fullName evidence="10">C2H2-type domain-containing protein</fullName>
    </recommendedName>
</protein>
<evidence type="ECO:0000313" key="12">
    <source>
        <dbReference type="Proteomes" id="UP000663845"/>
    </source>
</evidence>
<dbReference type="PROSITE" id="PS00028">
    <property type="entry name" value="ZINC_FINGER_C2H2_1"/>
    <property type="match status" value="2"/>
</dbReference>
<dbReference type="GO" id="GO:0001228">
    <property type="term" value="F:DNA-binding transcription activator activity, RNA polymerase II-specific"/>
    <property type="evidence" value="ECO:0007669"/>
    <property type="project" value="TreeGrafter"/>
</dbReference>
<keyword evidence="6" id="KW-0804">Transcription</keyword>
<evidence type="ECO:0000256" key="6">
    <source>
        <dbReference type="ARBA" id="ARBA00023163"/>
    </source>
</evidence>
<dbReference type="FunFam" id="3.30.160.60:FF:000159">
    <property type="entry name" value="Mds1 and evi1 complex locus protein"/>
    <property type="match status" value="1"/>
</dbReference>
<evidence type="ECO:0000256" key="5">
    <source>
        <dbReference type="ARBA" id="ARBA00022833"/>
    </source>
</evidence>
<proteinExistence type="predicted"/>
<sequence length="175" mass="20202">MTIRSRDRYCCSYCSKTFPRSANLTRHLRTHTDNFSISSNLQRHIRNIHKRERPFRCTHCDKCFGQQTNLDRHMKKHLSQSSSSILSLTDASSNIPLIPSSSSYMLTSTMDKNLRQNSTDEEDLSELSDEDEDDDDDGDEEEELDEELDEEDDDIESNSLSIDQTNDIIQQTISS</sequence>
<dbReference type="FunFam" id="3.30.160.60:FF:001031">
    <property type="entry name" value="zinc finger protein 341 isoform X1"/>
    <property type="match status" value="1"/>
</dbReference>
<evidence type="ECO:0000256" key="3">
    <source>
        <dbReference type="ARBA" id="ARBA00022737"/>
    </source>
</evidence>
<evidence type="ECO:0000256" key="1">
    <source>
        <dbReference type="ARBA" id="ARBA00004123"/>
    </source>
</evidence>
<dbReference type="SUPFAM" id="SSF57667">
    <property type="entry name" value="beta-beta-alpha zinc fingers"/>
    <property type="match status" value="2"/>
</dbReference>